<keyword evidence="2" id="KW-0479">Metal-binding</keyword>
<name>A0A833V9Q0_9POAL</name>
<sequence>MDHPTSKHVTLSTRRSWIDQLRSQPCPPFGSAAAYNYSGHNTSWEEHAFAEDTLLHVWPPRSYSCAFCRREFRSAQALGGHMNVHRRDRARLRQQEQPSSPNSQGPEDRQSNLNTPPSDDCVARNRSSDNCNYYPSSVSVVKDPRSGAGIIVNNIDGDEVISVPKDFEVVVANLNLKRKDRCQVDQLEDQAISKKRGCVAPSEFPLFWRSNSPIQLKQLQNEVKIKSTSCPIEELDLELRLGNCPRVI</sequence>
<evidence type="ECO:0000256" key="1">
    <source>
        <dbReference type="ARBA" id="ARBA00004123"/>
    </source>
</evidence>
<keyword evidence="12" id="KW-1185">Reference proteome</keyword>
<feature type="compositionally biased region" description="Polar residues" evidence="9">
    <location>
        <begin position="95"/>
        <end position="117"/>
    </location>
</feature>
<dbReference type="EMBL" id="SWLB01000014">
    <property type="protein sequence ID" value="KAF3330026.1"/>
    <property type="molecule type" value="Genomic_DNA"/>
</dbReference>
<feature type="region of interest" description="Disordered" evidence="9">
    <location>
        <begin position="79"/>
        <end position="128"/>
    </location>
</feature>
<dbReference type="GO" id="GO:0008270">
    <property type="term" value="F:zinc ion binding"/>
    <property type="evidence" value="ECO:0007669"/>
    <property type="project" value="UniProtKB-KW"/>
</dbReference>
<feature type="domain" description="C2H2-type" evidence="10">
    <location>
        <begin position="63"/>
        <end position="90"/>
    </location>
</feature>
<keyword evidence="4" id="KW-0862">Zinc</keyword>
<evidence type="ECO:0000313" key="12">
    <source>
        <dbReference type="Proteomes" id="UP000623129"/>
    </source>
</evidence>
<dbReference type="GO" id="GO:0005634">
    <property type="term" value="C:nucleus"/>
    <property type="evidence" value="ECO:0007669"/>
    <property type="project" value="UniProtKB-SubCell"/>
</dbReference>
<evidence type="ECO:0000256" key="8">
    <source>
        <dbReference type="PROSITE-ProRule" id="PRU00042"/>
    </source>
</evidence>
<evidence type="ECO:0000256" key="5">
    <source>
        <dbReference type="ARBA" id="ARBA00023015"/>
    </source>
</evidence>
<dbReference type="PROSITE" id="PS00028">
    <property type="entry name" value="ZINC_FINGER_C2H2_1"/>
    <property type="match status" value="1"/>
</dbReference>
<evidence type="ECO:0000256" key="2">
    <source>
        <dbReference type="ARBA" id="ARBA00022723"/>
    </source>
</evidence>
<dbReference type="SUPFAM" id="SSF57667">
    <property type="entry name" value="beta-beta-alpha zinc fingers"/>
    <property type="match status" value="1"/>
</dbReference>
<gene>
    <name evidence="11" type="ORF">FCM35_KLT05357</name>
</gene>
<dbReference type="Proteomes" id="UP000623129">
    <property type="component" value="Unassembled WGS sequence"/>
</dbReference>
<dbReference type="PROSITE" id="PS50157">
    <property type="entry name" value="ZINC_FINGER_C2H2_2"/>
    <property type="match status" value="1"/>
</dbReference>
<keyword evidence="3 8" id="KW-0863">Zinc-finger</keyword>
<dbReference type="InterPro" id="IPR052426">
    <property type="entry name" value="Plant_dev_regulator"/>
</dbReference>
<dbReference type="InterPro" id="IPR013087">
    <property type="entry name" value="Znf_C2H2_type"/>
</dbReference>
<reference evidence="11" key="1">
    <citation type="submission" date="2020-01" db="EMBL/GenBank/DDBJ databases">
        <title>Genome sequence of Kobresia littledalei, the first chromosome-level genome in the family Cyperaceae.</title>
        <authorList>
            <person name="Qu G."/>
        </authorList>
    </citation>
    <scope>NUCLEOTIDE SEQUENCE</scope>
    <source>
        <strain evidence="11">C.B.Clarke</strain>
        <tissue evidence="11">Leaf</tissue>
    </source>
</reference>
<organism evidence="11 12">
    <name type="scientific">Carex littledalei</name>
    <dbReference type="NCBI Taxonomy" id="544730"/>
    <lineage>
        <taxon>Eukaryota</taxon>
        <taxon>Viridiplantae</taxon>
        <taxon>Streptophyta</taxon>
        <taxon>Embryophyta</taxon>
        <taxon>Tracheophyta</taxon>
        <taxon>Spermatophyta</taxon>
        <taxon>Magnoliopsida</taxon>
        <taxon>Liliopsida</taxon>
        <taxon>Poales</taxon>
        <taxon>Cyperaceae</taxon>
        <taxon>Cyperoideae</taxon>
        <taxon>Cariceae</taxon>
        <taxon>Carex</taxon>
        <taxon>Carex subgen. Euthyceras</taxon>
    </lineage>
</organism>
<dbReference type="AlphaFoldDB" id="A0A833V9Q0"/>
<keyword evidence="6" id="KW-0804">Transcription</keyword>
<evidence type="ECO:0000256" key="6">
    <source>
        <dbReference type="ARBA" id="ARBA00023163"/>
    </source>
</evidence>
<evidence type="ECO:0000256" key="3">
    <source>
        <dbReference type="ARBA" id="ARBA00022771"/>
    </source>
</evidence>
<dbReference type="PANTHER" id="PTHR45801">
    <property type="entry name" value="OS07G0101800 PROTEIN"/>
    <property type="match status" value="1"/>
</dbReference>
<keyword evidence="5" id="KW-0805">Transcription regulation</keyword>
<accession>A0A833V9Q0</accession>
<evidence type="ECO:0000259" key="10">
    <source>
        <dbReference type="PROSITE" id="PS50157"/>
    </source>
</evidence>
<evidence type="ECO:0000256" key="4">
    <source>
        <dbReference type="ARBA" id="ARBA00022833"/>
    </source>
</evidence>
<comment type="subcellular location">
    <subcellularLocation>
        <location evidence="1">Nucleus</location>
    </subcellularLocation>
</comment>
<evidence type="ECO:0000256" key="7">
    <source>
        <dbReference type="ARBA" id="ARBA00023242"/>
    </source>
</evidence>
<feature type="compositionally biased region" description="Basic residues" evidence="9">
    <location>
        <begin position="83"/>
        <end position="92"/>
    </location>
</feature>
<dbReference type="InterPro" id="IPR036236">
    <property type="entry name" value="Znf_C2H2_sf"/>
</dbReference>
<proteinExistence type="predicted"/>
<dbReference type="Gene3D" id="3.30.160.60">
    <property type="entry name" value="Classic Zinc Finger"/>
    <property type="match status" value="1"/>
</dbReference>
<evidence type="ECO:0000256" key="9">
    <source>
        <dbReference type="SAM" id="MobiDB-lite"/>
    </source>
</evidence>
<protein>
    <submittedName>
        <fullName evidence="11">Transcriptional regulator RABBIT EARS</fullName>
    </submittedName>
</protein>
<dbReference type="OrthoDB" id="1708403at2759"/>
<evidence type="ECO:0000313" key="11">
    <source>
        <dbReference type="EMBL" id="KAF3330026.1"/>
    </source>
</evidence>
<dbReference type="PANTHER" id="PTHR45801:SF107">
    <property type="entry name" value="TRANSCRIPTIONAL REGULATOR SUPERMAN-LIKE"/>
    <property type="match status" value="1"/>
</dbReference>
<comment type="caution">
    <text evidence="11">The sequence shown here is derived from an EMBL/GenBank/DDBJ whole genome shotgun (WGS) entry which is preliminary data.</text>
</comment>
<keyword evidence="7" id="KW-0539">Nucleus</keyword>